<feature type="chain" id="PRO_5010994901" description="Peptidoglycan binding domain protein" evidence="1">
    <location>
        <begin position="22"/>
        <end position="255"/>
    </location>
</feature>
<name>A0A1Y5T4C7_9RHOB</name>
<accession>A0A1Y5T4C7</accession>
<keyword evidence="3" id="KW-1185">Reference proteome</keyword>
<evidence type="ECO:0008006" key="4">
    <source>
        <dbReference type="Google" id="ProtNLM"/>
    </source>
</evidence>
<reference evidence="2 3" key="1">
    <citation type="submission" date="2017-03" db="EMBL/GenBank/DDBJ databases">
        <authorList>
            <person name="Afonso C.L."/>
            <person name="Miller P.J."/>
            <person name="Scott M.A."/>
            <person name="Spackman E."/>
            <person name="Goraichik I."/>
            <person name="Dimitrov K.M."/>
            <person name="Suarez D.L."/>
            <person name="Swayne D.E."/>
        </authorList>
    </citation>
    <scope>NUCLEOTIDE SEQUENCE [LARGE SCALE GENOMIC DNA]</scope>
    <source>
        <strain evidence="2 3">CECT 7971</strain>
    </source>
</reference>
<proteinExistence type="predicted"/>
<organism evidence="2 3">
    <name type="scientific">Pacificibacter marinus</name>
    <dbReference type="NCBI Taxonomy" id="658057"/>
    <lineage>
        <taxon>Bacteria</taxon>
        <taxon>Pseudomonadati</taxon>
        <taxon>Pseudomonadota</taxon>
        <taxon>Alphaproteobacteria</taxon>
        <taxon>Rhodobacterales</taxon>
        <taxon>Roseobacteraceae</taxon>
        <taxon>Pacificibacter</taxon>
    </lineage>
</organism>
<evidence type="ECO:0000313" key="2">
    <source>
        <dbReference type="EMBL" id="SLN55491.1"/>
    </source>
</evidence>
<keyword evidence="1" id="KW-0732">Signal</keyword>
<dbReference type="EMBL" id="FWFW01000010">
    <property type="protein sequence ID" value="SLN55491.1"/>
    <property type="molecule type" value="Genomic_DNA"/>
</dbReference>
<feature type="signal peptide" evidence="1">
    <location>
        <begin position="1"/>
        <end position="21"/>
    </location>
</feature>
<gene>
    <name evidence="2" type="ORF">PAM7971_02853</name>
</gene>
<dbReference type="Proteomes" id="UP000193307">
    <property type="component" value="Unassembled WGS sequence"/>
</dbReference>
<evidence type="ECO:0000256" key="1">
    <source>
        <dbReference type="SAM" id="SignalP"/>
    </source>
</evidence>
<dbReference type="STRING" id="658057.SAMN04488032_12112"/>
<sequence>MKHTVALILSALCVCASPTFAQTCVGAAFDKPFPRAVAVETRHVDVPSPRFPGVWQEGFIHGYFYQVFANGEAVLAEGKSDADWAISISCGDENCLQDISGRPPEGVGNITELLVLCLKKSNLSVDVVEQKLAVSKEATNNDGQIHALTQPLMSSETGGNPEVVRFEAYDSDGAIALAEAKDEVAAIPCGLAAIPEGTQGETLQRLLVLAGAKPGPIDGIVGEITLRAITDVLDAPQSIVDIPNTISELHALLCQ</sequence>
<evidence type="ECO:0000313" key="3">
    <source>
        <dbReference type="Proteomes" id="UP000193307"/>
    </source>
</evidence>
<dbReference type="OrthoDB" id="7770619at2"/>
<dbReference type="RefSeq" id="WP_085849964.1">
    <property type="nucleotide sequence ID" value="NZ_FWFW01000010.1"/>
</dbReference>
<protein>
    <recommendedName>
        <fullName evidence="4">Peptidoglycan binding domain protein</fullName>
    </recommendedName>
</protein>
<dbReference type="AlphaFoldDB" id="A0A1Y5T4C7"/>